<feature type="domain" description="BIG2" evidence="3">
    <location>
        <begin position="39"/>
        <end position="116"/>
    </location>
</feature>
<dbReference type="SMART" id="SM00635">
    <property type="entry name" value="BID_2"/>
    <property type="match status" value="3"/>
</dbReference>
<keyword evidence="2" id="KW-0812">Transmembrane</keyword>
<dbReference type="RefSeq" id="WP_186867669.1">
    <property type="nucleotide sequence ID" value="NZ_JACOPH010000016.1"/>
</dbReference>
<dbReference type="PANTHER" id="PTHR23019">
    <property type="entry name" value="NUCLEAR PORE MEMBRANE GLYCOPROTEIN GP210-RELATED"/>
    <property type="match status" value="1"/>
</dbReference>
<accession>A0A923LSV6</accession>
<keyword evidence="2" id="KW-1133">Transmembrane helix</keyword>
<dbReference type="AlphaFoldDB" id="A0A923LSV6"/>
<dbReference type="PANTHER" id="PTHR23019:SF0">
    <property type="entry name" value="NUCLEAR PORE MEMBRANE GLYCOPROTEIN 210"/>
    <property type="match status" value="1"/>
</dbReference>
<dbReference type="Gene3D" id="2.60.40.1080">
    <property type="match status" value="3"/>
</dbReference>
<evidence type="ECO:0000259" key="3">
    <source>
        <dbReference type="SMART" id="SM00635"/>
    </source>
</evidence>
<feature type="domain" description="BIG2" evidence="3">
    <location>
        <begin position="126"/>
        <end position="203"/>
    </location>
</feature>
<dbReference type="Proteomes" id="UP000606720">
    <property type="component" value="Unassembled WGS sequence"/>
</dbReference>
<dbReference type="InterPro" id="IPR045197">
    <property type="entry name" value="NUP210-like"/>
</dbReference>
<gene>
    <name evidence="4" type="ORF">H8S17_13785</name>
</gene>
<evidence type="ECO:0000256" key="1">
    <source>
        <dbReference type="SAM" id="MobiDB-lite"/>
    </source>
</evidence>
<dbReference type="InterPro" id="IPR003343">
    <property type="entry name" value="Big_2"/>
</dbReference>
<keyword evidence="5" id="KW-1185">Reference proteome</keyword>
<feature type="compositionally biased region" description="Polar residues" evidence="1">
    <location>
        <begin position="213"/>
        <end position="229"/>
    </location>
</feature>
<organism evidence="4 5">
    <name type="scientific">Roseburia zhanii</name>
    <dbReference type="NCBI Taxonomy" id="2763064"/>
    <lineage>
        <taxon>Bacteria</taxon>
        <taxon>Bacillati</taxon>
        <taxon>Bacillota</taxon>
        <taxon>Clostridia</taxon>
        <taxon>Lachnospirales</taxon>
        <taxon>Lachnospiraceae</taxon>
        <taxon>Roseburia</taxon>
    </lineage>
</organism>
<name>A0A923LSV6_9FIRM</name>
<comment type="caution">
    <text evidence="4">The sequence shown here is derived from an EMBL/GenBank/DDBJ whole genome shotgun (WGS) entry which is preliminary data.</text>
</comment>
<evidence type="ECO:0000256" key="2">
    <source>
        <dbReference type="SAM" id="Phobius"/>
    </source>
</evidence>
<dbReference type="Pfam" id="PF02368">
    <property type="entry name" value="Big_2"/>
    <property type="match status" value="3"/>
</dbReference>
<dbReference type="InterPro" id="IPR008964">
    <property type="entry name" value="Invasin/intimin_cell_adhesion"/>
</dbReference>
<reference evidence="4" key="1">
    <citation type="submission" date="2020-08" db="EMBL/GenBank/DDBJ databases">
        <title>Genome public.</title>
        <authorList>
            <person name="Liu C."/>
            <person name="Sun Q."/>
        </authorList>
    </citation>
    <scope>NUCLEOTIDE SEQUENCE</scope>
    <source>
        <strain evidence="4">BX1005</strain>
    </source>
</reference>
<evidence type="ECO:0000313" key="5">
    <source>
        <dbReference type="Proteomes" id="UP000606720"/>
    </source>
</evidence>
<protein>
    <submittedName>
        <fullName evidence="4">Ig-like domain-containing protein</fullName>
    </submittedName>
</protein>
<feature type="region of interest" description="Disordered" evidence="1">
    <location>
        <begin position="210"/>
        <end position="235"/>
    </location>
</feature>
<dbReference type="EMBL" id="JACOPH010000016">
    <property type="protein sequence ID" value="MBC5715258.1"/>
    <property type="molecule type" value="Genomic_DNA"/>
</dbReference>
<evidence type="ECO:0000313" key="4">
    <source>
        <dbReference type="EMBL" id="MBC5715258.1"/>
    </source>
</evidence>
<feature type="transmembrane region" description="Helical" evidence="2">
    <location>
        <begin position="12"/>
        <end position="31"/>
    </location>
</feature>
<sequence length="526" mass="58659">MMKCLYRIKKICIIVTAISMIFGWIIVTDMVEADAADQKTTSIELNYYTYVLKPKKTVKLKAVCLPKDAKKRTVKWKTSNKSVATVSSSGKVTAKKKGTAKIIAVARDGSGRKAVCKIKVTKKITKIKKISLTASAKKAEPGTTVKIKTALKPAKPTLKTLKWESSDPKTASVDQKGVVKTYAEGTVKITAKAQDGSGKKAVCTLKIQKKQNADGQDQNQNTEDTPSPSDTKKPEKILVNKITLSESDISLREGHTKQLTATVFPQNAADKGVVWKSSDNSIARVDANGMVTAVKEGKDVLITAAAQDGSGIYASCRVTVLPHLRTLANDHTDSYYVYRLDRNALQYEQSYTETGKESVVVTDASDVSRNFFKLGMAVRNGIATRQEFYDMILKICNEWEDLSVKEYAEDYSSITLQKTDSKSTIRLTQIDILEKEKKVLDANGYFTKASRIQFCIRDEIFILEVYHNGSTIALFRPNYSNPHFEVYIDNVNYTYVMRMSKLLNGILKDEIGGFPDFKFLNMYNLY</sequence>
<feature type="domain" description="BIG2" evidence="3">
    <location>
        <begin position="238"/>
        <end position="315"/>
    </location>
</feature>
<keyword evidence="2" id="KW-0472">Membrane</keyword>
<dbReference type="SUPFAM" id="SSF49373">
    <property type="entry name" value="Invasin/intimin cell-adhesion fragments"/>
    <property type="match status" value="3"/>
</dbReference>
<proteinExistence type="predicted"/>